<proteinExistence type="predicted"/>
<protein>
    <submittedName>
        <fullName evidence="2">Uncharacterized protein</fullName>
    </submittedName>
</protein>
<evidence type="ECO:0000256" key="1">
    <source>
        <dbReference type="SAM" id="MobiDB-lite"/>
    </source>
</evidence>
<reference evidence="2" key="1">
    <citation type="submission" date="2019-03" db="EMBL/GenBank/DDBJ databases">
        <title>WGS assembly of Setaria viridis.</title>
        <authorList>
            <person name="Huang P."/>
            <person name="Jenkins J."/>
            <person name="Grimwood J."/>
            <person name="Barry K."/>
            <person name="Healey A."/>
            <person name="Mamidi S."/>
            <person name="Sreedasyam A."/>
            <person name="Shu S."/>
            <person name="Feldman M."/>
            <person name="Wu J."/>
            <person name="Yu Y."/>
            <person name="Chen C."/>
            <person name="Johnson J."/>
            <person name="Rokhsar D."/>
            <person name="Baxter I."/>
            <person name="Schmutz J."/>
            <person name="Brutnell T."/>
            <person name="Kellogg E."/>
        </authorList>
    </citation>
    <scope>NUCLEOTIDE SEQUENCE [LARGE SCALE GENOMIC DNA]</scope>
</reference>
<organism evidence="2 3">
    <name type="scientific">Setaria viridis</name>
    <name type="common">Green bristlegrass</name>
    <name type="synonym">Setaria italica subsp. viridis</name>
    <dbReference type="NCBI Taxonomy" id="4556"/>
    <lineage>
        <taxon>Eukaryota</taxon>
        <taxon>Viridiplantae</taxon>
        <taxon>Streptophyta</taxon>
        <taxon>Embryophyta</taxon>
        <taxon>Tracheophyta</taxon>
        <taxon>Spermatophyta</taxon>
        <taxon>Magnoliopsida</taxon>
        <taxon>Liliopsida</taxon>
        <taxon>Poales</taxon>
        <taxon>Poaceae</taxon>
        <taxon>PACMAD clade</taxon>
        <taxon>Panicoideae</taxon>
        <taxon>Panicodae</taxon>
        <taxon>Paniceae</taxon>
        <taxon>Cenchrinae</taxon>
        <taxon>Setaria</taxon>
    </lineage>
</organism>
<feature type="compositionally biased region" description="Polar residues" evidence="1">
    <location>
        <begin position="133"/>
        <end position="148"/>
    </location>
</feature>
<dbReference type="EMBL" id="CM016557">
    <property type="protein sequence ID" value="TKW11162.1"/>
    <property type="molecule type" value="Genomic_DNA"/>
</dbReference>
<dbReference type="Proteomes" id="UP000298652">
    <property type="component" value="Chromosome 6"/>
</dbReference>
<feature type="compositionally biased region" description="Basic and acidic residues" evidence="1">
    <location>
        <begin position="28"/>
        <end position="44"/>
    </location>
</feature>
<keyword evidence="3" id="KW-1185">Reference proteome</keyword>
<feature type="region of interest" description="Disordered" evidence="1">
    <location>
        <begin position="17"/>
        <end position="44"/>
    </location>
</feature>
<evidence type="ECO:0000313" key="3">
    <source>
        <dbReference type="Proteomes" id="UP000298652"/>
    </source>
</evidence>
<dbReference type="AlphaFoldDB" id="A0A4U6U7S7"/>
<feature type="region of interest" description="Disordered" evidence="1">
    <location>
        <begin position="130"/>
        <end position="187"/>
    </location>
</feature>
<evidence type="ECO:0000313" key="2">
    <source>
        <dbReference type="EMBL" id="TKW11162.1"/>
    </source>
</evidence>
<feature type="compositionally biased region" description="Basic and acidic residues" evidence="1">
    <location>
        <begin position="178"/>
        <end position="187"/>
    </location>
</feature>
<feature type="region of interest" description="Disordered" evidence="1">
    <location>
        <begin position="224"/>
        <end position="258"/>
    </location>
</feature>
<dbReference type="Gramene" id="TKW11162">
    <property type="protein sequence ID" value="TKW11162"/>
    <property type="gene ID" value="SEVIR_6G215900v2"/>
</dbReference>
<gene>
    <name evidence="2" type="ORF">SEVIR_6G215900v2</name>
</gene>
<accession>A0A4U6U7S7</accession>
<name>A0A4U6U7S7_SETVI</name>
<sequence>MRCLAWRLFGRRRAVCGSPPGHGGGDSGEWRGRDMPARGRGLHDIYPRTQPPCVVMRAARSQCLSFPGPPRHQLPGRPHSRLARCMHARPGSHGRDRWGRRGPWPWHAVTAPVPCLRVARVLVAARHGHQSGRRLNSSRPVATTLSRSRATDQRRRVGQCSRLGTTRVPIRPGAPNKTMDHASHDDVACGRAARRARTRRGGHHEGGYVTCLLLEAKVVCNQSERPSARQDPPVTAGKATPRASAWPHRGSSSGRADEHIVASLRVAVQSPGWIDHRG</sequence>